<evidence type="ECO:0000256" key="4">
    <source>
        <dbReference type="ARBA" id="ARBA00023015"/>
    </source>
</evidence>
<keyword evidence="2 6" id="KW-0963">Cytoplasm</keyword>
<dbReference type="Proteomes" id="UP000184322">
    <property type="component" value="Chromosome"/>
</dbReference>
<comment type="function">
    <text evidence="6">Participates in both transcription termination and antitermination.</text>
</comment>
<dbReference type="Gene3D" id="3.30.300.20">
    <property type="match status" value="2"/>
</dbReference>
<sequence>MPRKKASEVQVENVQNENTHRSELYQMINGFAKSKGINVQDVLDIFSDEINKAINRDIDPEAEIILEIDDANEEIFVYNLNKLVLSDEEYANWETEMKYDSVADVEKMKTIYLVKISDAKKVDPEIEEGDSFKEEINFDNMPKRSKNAIRSGFTQNLRQREKRNIAEKYRHLIGTKLQARVLTKNENNSYNLEFEDGVTAFLPASKVNRSLKMSLGSFIDVYLEGVDEESKYSICIVSTDSPRAIYDLLKNEIPEIEQGLIVIKDVKRKPGERTKVSVEAAQSSAIDPVTAIIGVNGKRILEVSNKLGGEKIDVIRYSDDLASYVKYAMSPAKVVDVVPINKGSSKYPNFCVIVKKGDLTTAIGKRGINVELARDLTKTWLELLTPEEAVAKGIEFKNEQIYDKPLFKPKHTPKRTPAQSLFEELDIDVTDFASDVSRFIEEQTNNEQIEEEPVQKEDKKATKSAEKSKKSAKLDIDSLFDIEEVSEQIESDNNYDFLNKIDFDKVFDDSEIEEDEISEKPKSKASNKEKESKAYNKAKIELKDFKVDNDLVSYGLSENLDLSDFDDEWEK</sequence>
<keyword evidence="3 6" id="KW-0694">RNA-binding</keyword>
<dbReference type="GO" id="GO:0031564">
    <property type="term" value="P:transcription antitermination"/>
    <property type="evidence" value="ECO:0007669"/>
    <property type="project" value="UniProtKB-UniRule"/>
</dbReference>
<dbReference type="Pfam" id="PF26594">
    <property type="entry name" value="KH_NusA_2nd"/>
    <property type="match status" value="1"/>
</dbReference>
<evidence type="ECO:0000256" key="6">
    <source>
        <dbReference type="HAMAP-Rule" id="MF_00945"/>
    </source>
</evidence>
<reference evidence="12" key="1">
    <citation type="submission" date="2016-10" db="EMBL/GenBank/DDBJ databases">
        <authorList>
            <person name="Beylefeld A."/>
            <person name="Abolnik C."/>
        </authorList>
    </citation>
    <scope>NUCLEOTIDE SEQUENCE [LARGE SCALE GENOMIC DNA]</scope>
    <source>
        <strain evidence="12">B359_6</strain>
    </source>
</reference>
<evidence type="ECO:0000259" key="8">
    <source>
        <dbReference type="Pfam" id="PF08529"/>
    </source>
</evidence>
<gene>
    <name evidence="6" type="primary">nusA</name>
    <name evidence="11" type="ORF">BLA55_01280</name>
</gene>
<dbReference type="GO" id="GO:0003723">
    <property type="term" value="F:RNA binding"/>
    <property type="evidence" value="ECO:0007669"/>
    <property type="project" value="UniProtKB-UniRule"/>
</dbReference>
<evidence type="ECO:0000256" key="1">
    <source>
        <dbReference type="ARBA" id="ARBA00022472"/>
    </source>
</evidence>
<dbReference type="AlphaFoldDB" id="A0A1L4FRR6"/>
<dbReference type="InterPro" id="IPR036555">
    <property type="entry name" value="NusA_N_sf"/>
</dbReference>
<dbReference type="RefSeq" id="WP_073372311.1">
    <property type="nucleotide sequence ID" value="NZ_CP017813.1"/>
</dbReference>
<proteinExistence type="inferred from homology"/>
<dbReference type="InterPro" id="IPR030842">
    <property type="entry name" value="TF_NusA_bacterial"/>
</dbReference>
<evidence type="ECO:0000256" key="3">
    <source>
        <dbReference type="ARBA" id="ARBA00022884"/>
    </source>
</evidence>
<dbReference type="PANTHER" id="PTHR22648:SF0">
    <property type="entry name" value="TRANSCRIPTION TERMINATION_ANTITERMINATION PROTEIN NUSA"/>
    <property type="match status" value="1"/>
</dbReference>
<evidence type="ECO:0000259" key="9">
    <source>
        <dbReference type="Pfam" id="PF13184"/>
    </source>
</evidence>
<comment type="similarity">
    <text evidence="6">Belongs to the NusA family.</text>
</comment>
<dbReference type="EMBL" id="CP017813">
    <property type="protein sequence ID" value="APJ38307.1"/>
    <property type="molecule type" value="Genomic_DNA"/>
</dbReference>
<dbReference type="Gene3D" id="3.30.1480.10">
    <property type="entry name" value="NusA, N-terminal domain"/>
    <property type="match status" value="1"/>
</dbReference>
<feature type="compositionally biased region" description="Basic and acidic residues" evidence="7">
    <location>
        <begin position="518"/>
        <end position="533"/>
    </location>
</feature>
<dbReference type="SUPFAM" id="SSF54814">
    <property type="entry name" value="Prokaryotic type KH domain (KH-domain type II)"/>
    <property type="match status" value="2"/>
</dbReference>
<keyword evidence="6" id="KW-0889">Transcription antitermination</keyword>
<dbReference type="GO" id="GO:0003700">
    <property type="term" value="F:DNA-binding transcription factor activity"/>
    <property type="evidence" value="ECO:0007669"/>
    <property type="project" value="InterPro"/>
</dbReference>
<dbReference type="STRING" id="48003.BLA55_01280"/>
<dbReference type="InterPro" id="IPR009019">
    <property type="entry name" value="KH_sf_prok-type"/>
</dbReference>
<dbReference type="Pfam" id="PF13184">
    <property type="entry name" value="KH_NusA_1st"/>
    <property type="match status" value="1"/>
</dbReference>
<dbReference type="SUPFAM" id="SSF69705">
    <property type="entry name" value="Transcription factor NusA, N-terminal domain"/>
    <property type="match status" value="1"/>
</dbReference>
<dbReference type="InterPro" id="IPR058582">
    <property type="entry name" value="KH_NusA_2nd"/>
</dbReference>
<feature type="region of interest" description="Disordered" evidence="7">
    <location>
        <begin position="444"/>
        <end position="467"/>
    </location>
</feature>
<comment type="subcellular location">
    <subcellularLocation>
        <location evidence="6">Cytoplasm</location>
    </subcellularLocation>
</comment>
<dbReference type="InterPro" id="IPR025249">
    <property type="entry name" value="TF_NusA_KH_1st"/>
</dbReference>
<dbReference type="PANTHER" id="PTHR22648">
    <property type="entry name" value="TRANSCRIPTION TERMINATION FACTOR NUSA"/>
    <property type="match status" value="1"/>
</dbReference>
<keyword evidence="4 6" id="KW-0805">Transcription regulation</keyword>
<feature type="region of interest" description="Disordered" evidence="7">
    <location>
        <begin position="512"/>
        <end position="533"/>
    </location>
</feature>
<evidence type="ECO:0000256" key="2">
    <source>
        <dbReference type="ARBA" id="ARBA00022490"/>
    </source>
</evidence>
<keyword evidence="5 6" id="KW-0804">Transcription</keyword>
<dbReference type="InterPro" id="IPR015946">
    <property type="entry name" value="KH_dom-like_a/b"/>
</dbReference>
<dbReference type="HAMAP" id="MF_00945_B">
    <property type="entry name" value="NusA_B"/>
    <property type="match status" value="1"/>
</dbReference>
<keyword evidence="12" id="KW-1185">Reference proteome</keyword>
<evidence type="ECO:0000313" key="12">
    <source>
        <dbReference type="Proteomes" id="UP000184322"/>
    </source>
</evidence>
<keyword evidence="1 6" id="KW-0806">Transcription termination</keyword>
<evidence type="ECO:0000256" key="5">
    <source>
        <dbReference type="ARBA" id="ARBA00023163"/>
    </source>
</evidence>
<dbReference type="GO" id="GO:0005829">
    <property type="term" value="C:cytosol"/>
    <property type="evidence" value="ECO:0007669"/>
    <property type="project" value="TreeGrafter"/>
</dbReference>
<accession>A0A1L4FRR6</accession>
<evidence type="ECO:0000256" key="7">
    <source>
        <dbReference type="SAM" id="MobiDB-lite"/>
    </source>
</evidence>
<feature type="domain" description="NusA-like second KH" evidence="10">
    <location>
        <begin position="322"/>
        <end position="388"/>
    </location>
</feature>
<dbReference type="InterPro" id="IPR013735">
    <property type="entry name" value="TF_NusA_N"/>
</dbReference>
<feature type="compositionally biased region" description="Basic and acidic residues" evidence="7">
    <location>
        <begin position="453"/>
        <end position="467"/>
    </location>
</feature>
<feature type="domain" description="Transcription factor NusA first KH" evidence="9">
    <location>
        <begin position="241"/>
        <end position="317"/>
    </location>
</feature>
<name>A0A1L4FRR6_9BACT</name>
<dbReference type="GO" id="GO:0006353">
    <property type="term" value="P:DNA-templated transcription termination"/>
    <property type="evidence" value="ECO:0007669"/>
    <property type="project" value="UniProtKB-UniRule"/>
</dbReference>
<feature type="domain" description="Transcription factor NusA N-terminal" evidence="8">
    <location>
        <begin position="23"/>
        <end position="162"/>
    </location>
</feature>
<dbReference type="OrthoDB" id="9807233at2"/>
<comment type="subunit">
    <text evidence="6">Monomer. Binds directly to the core enzyme of the DNA-dependent RNA polymerase and to nascent RNA.</text>
</comment>
<evidence type="ECO:0000313" key="11">
    <source>
        <dbReference type="EMBL" id="APJ38307.1"/>
    </source>
</evidence>
<protein>
    <recommendedName>
        <fullName evidence="6">Transcription termination/antitermination protein NusA</fullName>
    </recommendedName>
</protein>
<organism evidence="11 12">
    <name type="scientific">Mycoplasmopsis pullorum</name>
    <dbReference type="NCBI Taxonomy" id="48003"/>
    <lineage>
        <taxon>Bacteria</taxon>
        <taxon>Bacillati</taxon>
        <taxon>Mycoplasmatota</taxon>
        <taxon>Mycoplasmoidales</taxon>
        <taxon>Metamycoplasmataceae</taxon>
        <taxon>Mycoplasmopsis</taxon>
    </lineage>
</organism>
<dbReference type="KEGG" id="mpul:BLA55_01280"/>
<evidence type="ECO:0000259" key="10">
    <source>
        <dbReference type="Pfam" id="PF26594"/>
    </source>
</evidence>
<dbReference type="Pfam" id="PF08529">
    <property type="entry name" value="NusA_N"/>
    <property type="match status" value="1"/>
</dbReference>